<gene>
    <name evidence="5" type="primary">frr</name>
    <name evidence="7" type="ORF">FC91_GL001280</name>
</gene>
<reference evidence="7 8" key="1">
    <citation type="journal article" date="2015" name="Genome Announc.">
        <title>Expanding the biotechnology potential of lactobacilli through comparative genomics of 213 strains and associated genera.</title>
        <authorList>
            <person name="Sun Z."/>
            <person name="Harris H.M."/>
            <person name="McCann A."/>
            <person name="Guo C."/>
            <person name="Argimon S."/>
            <person name="Zhang W."/>
            <person name="Yang X."/>
            <person name="Jeffery I.B."/>
            <person name="Cooney J.C."/>
            <person name="Kagawa T.F."/>
            <person name="Liu W."/>
            <person name="Song Y."/>
            <person name="Salvetti E."/>
            <person name="Wrobel A."/>
            <person name="Rasinkangas P."/>
            <person name="Parkhill J."/>
            <person name="Rea M.C."/>
            <person name="O'Sullivan O."/>
            <person name="Ritari J."/>
            <person name="Douillard F.P."/>
            <person name="Paul Ross R."/>
            <person name="Yang R."/>
            <person name="Briner A.E."/>
            <person name="Felis G.E."/>
            <person name="de Vos W.M."/>
            <person name="Barrangou R."/>
            <person name="Klaenhammer T.R."/>
            <person name="Caufield P.W."/>
            <person name="Cui Y."/>
            <person name="Zhang H."/>
            <person name="O'Toole P.W."/>
        </authorList>
    </citation>
    <scope>NUCLEOTIDE SEQUENCE [LARGE SCALE GENOMIC DNA]</scope>
    <source>
        <strain evidence="7 8">DSM 16991</strain>
    </source>
</reference>
<dbReference type="PANTHER" id="PTHR20982:SF3">
    <property type="entry name" value="MITOCHONDRIAL RIBOSOME RECYCLING FACTOR PSEUDO 1"/>
    <property type="match status" value="1"/>
</dbReference>
<evidence type="ECO:0000256" key="3">
    <source>
        <dbReference type="ARBA" id="ARBA00022490"/>
    </source>
</evidence>
<comment type="caution">
    <text evidence="7">The sequence shown here is derived from an EMBL/GenBank/DDBJ whole genome shotgun (WGS) entry which is preliminary data.</text>
</comment>
<dbReference type="InterPro" id="IPR002661">
    <property type="entry name" value="Ribosome_recyc_fac"/>
</dbReference>
<name>A0A0R1X5B0_9LACO</name>
<dbReference type="FunFam" id="1.10.132.20:FF:000001">
    <property type="entry name" value="Ribosome-recycling factor"/>
    <property type="match status" value="1"/>
</dbReference>
<feature type="domain" description="Ribosome recycling factor" evidence="6">
    <location>
        <begin position="21"/>
        <end position="183"/>
    </location>
</feature>
<sequence length="186" mass="20523">MAEEALLKQAKEDMKKAQDALRRDLADIRAGRANAGLLNRINVNYYGAPTPLNQMAAINIPEPRVLMITPYDKSSLNDIEKAILASDLGLNPANDGNVIRLVIPQLTGERRQELAKEVGKDAENAKIAVRNVRRDAMEELKKAAKKGDISEDAQHDLENQVQKLTDDAVKGIDSIAKDKEDEITEV</sequence>
<dbReference type="HAMAP" id="MF_00040">
    <property type="entry name" value="RRF"/>
    <property type="match status" value="1"/>
</dbReference>
<accession>A0A0R1X5B0</accession>
<dbReference type="NCBIfam" id="TIGR00496">
    <property type="entry name" value="frr"/>
    <property type="match status" value="1"/>
</dbReference>
<keyword evidence="4 5" id="KW-0648">Protein biosynthesis</keyword>
<dbReference type="eggNOG" id="COG0233">
    <property type="taxonomic scope" value="Bacteria"/>
</dbReference>
<protein>
    <recommendedName>
        <fullName evidence="5">Ribosome-recycling factor</fullName>
        <shortName evidence="5">RRF</shortName>
    </recommendedName>
    <alternativeName>
        <fullName evidence="5">Ribosome-releasing factor</fullName>
    </alternativeName>
</protein>
<dbReference type="GO" id="GO:0006415">
    <property type="term" value="P:translational termination"/>
    <property type="evidence" value="ECO:0007669"/>
    <property type="project" value="UniProtKB-UniRule"/>
</dbReference>
<organism evidence="7 8">
    <name type="scientific">Schleiferilactobacillus harbinensis DSM 16991</name>
    <dbReference type="NCBI Taxonomy" id="1122147"/>
    <lineage>
        <taxon>Bacteria</taxon>
        <taxon>Bacillati</taxon>
        <taxon>Bacillota</taxon>
        <taxon>Bacilli</taxon>
        <taxon>Lactobacillales</taxon>
        <taxon>Lactobacillaceae</taxon>
        <taxon>Schleiferilactobacillus</taxon>
    </lineage>
</organism>
<comment type="function">
    <text evidence="5">Responsible for the release of ribosomes from messenger RNA at the termination of protein biosynthesis. May increase the efficiency of translation by recycling ribosomes from one round of translation to another.</text>
</comment>
<dbReference type="GO" id="GO:0005737">
    <property type="term" value="C:cytoplasm"/>
    <property type="evidence" value="ECO:0007669"/>
    <property type="project" value="UniProtKB-SubCell"/>
</dbReference>
<dbReference type="FunFam" id="3.30.1360.40:FF:000001">
    <property type="entry name" value="Ribosome-recycling factor"/>
    <property type="match status" value="1"/>
</dbReference>
<evidence type="ECO:0000259" key="6">
    <source>
        <dbReference type="Pfam" id="PF01765"/>
    </source>
</evidence>
<dbReference type="PATRIC" id="fig|1122147.4.peg.1323"/>
<dbReference type="GO" id="GO:0043023">
    <property type="term" value="F:ribosomal large subunit binding"/>
    <property type="evidence" value="ECO:0007669"/>
    <property type="project" value="TreeGrafter"/>
</dbReference>
<dbReference type="Gene3D" id="3.30.1360.40">
    <property type="match status" value="1"/>
</dbReference>
<keyword evidence="3 5" id="KW-0963">Cytoplasm</keyword>
<comment type="similarity">
    <text evidence="2 5">Belongs to the RRF family.</text>
</comment>
<evidence type="ECO:0000313" key="7">
    <source>
        <dbReference type="EMBL" id="KRM24909.1"/>
    </source>
</evidence>
<comment type="subcellular location">
    <subcellularLocation>
        <location evidence="1 5">Cytoplasm</location>
    </subcellularLocation>
</comment>
<dbReference type="EMBL" id="AZFW01000129">
    <property type="protein sequence ID" value="KRM24909.1"/>
    <property type="molecule type" value="Genomic_DNA"/>
</dbReference>
<dbReference type="InterPro" id="IPR036191">
    <property type="entry name" value="RRF_sf"/>
</dbReference>
<dbReference type="RefSeq" id="WP_027827706.1">
    <property type="nucleotide sequence ID" value="NZ_AUEH01000006.1"/>
</dbReference>
<dbReference type="GeneID" id="78509244"/>
<dbReference type="CDD" id="cd00520">
    <property type="entry name" value="RRF"/>
    <property type="match status" value="1"/>
</dbReference>
<dbReference type="InterPro" id="IPR023584">
    <property type="entry name" value="Ribosome_recyc_fac_dom"/>
</dbReference>
<evidence type="ECO:0000256" key="4">
    <source>
        <dbReference type="ARBA" id="ARBA00022917"/>
    </source>
</evidence>
<evidence type="ECO:0000256" key="5">
    <source>
        <dbReference type="HAMAP-Rule" id="MF_00040"/>
    </source>
</evidence>
<dbReference type="AlphaFoldDB" id="A0A0R1X5B0"/>
<evidence type="ECO:0000256" key="1">
    <source>
        <dbReference type="ARBA" id="ARBA00004496"/>
    </source>
</evidence>
<dbReference type="Proteomes" id="UP000050949">
    <property type="component" value="Unassembled WGS sequence"/>
</dbReference>
<dbReference type="SUPFAM" id="SSF55194">
    <property type="entry name" value="Ribosome recycling factor, RRF"/>
    <property type="match status" value="1"/>
</dbReference>
<evidence type="ECO:0000256" key="2">
    <source>
        <dbReference type="ARBA" id="ARBA00005912"/>
    </source>
</evidence>
<proteinExistence type="inferred from homology"/>
<dbReference type="Pfam" id="PF01765">
    <property type="entry name" value="RRF"/>
    <property type="match status" value="1"/>
</dbReference>
<dbReference type="OrthoDB" id="9804006at2"/>
<evidence type="ECO:0000313" key="8">
    <source>
        <dbReference type="Proteomes" id="UP000050949"/>
    </source>
</evidence>
<dbReference type="PANTHER" id="PTHR20982">
    <property type="entry name" value="RIBOSOME RECYCLING FACTOR"/>
    <property type="match status" value="1"/>
</dbReference>
<dbReference type="Gene3D" id="1.10.132.20">
    <property type="entry name" value="Ribosome-recycling factor"/>
    <property type="match status" value="1"/>
</dbReference>